<dbReference type="FunCoup" id="C5K5A0">
    <property type="interactions" value="474"/>
</dbReference>
<dbReference type="NCBIfam" id="NF003652">
    <property type="entry name" value="PRK05286.2-5"/>
    <property type="match status" value="1"/>
</dbReference>
<comment type="similarity">
    <text evidence="4">Belongs to the dihydroorotate dehydrogenase family. Type 2 subfamily.</text>
</comment>
<dbReference type="OMA" id="ERIKMGA"/>
<comment type="subcellular location">
    <subcellularLocation>
        <location evidence="2">Membrane</location>
    </subcellularLocation>
</comment>
<dbReference type="OrthoDB" id="14784at2759"/>
<dbReference type="GO" id="GO:0044205">
    <property type="term" value="P:'de novo' UMP biosynthetic process"/>
    <property type="evidence" value="ECO:0007669"/>
    <property type="project" value="UniProtKB-UniPathway"/>
</dbReference>
<dbReference type="PANTHER" id="PTHR48109">
    <property type="entry name" value="DIHYDROOROTATE DEHYDROGENASE (QUINONE), MITOCHONDRIAL-RELATED"/>
    <property type="match status" value="1"/>
</dbReference>
<comment type="catalytic activity">
    <reaction evidence="11">
        <text>(S)-dihydroorotate + a quinone = orotate + a quinol</text>
        <dbReference type="Rhea" id="RHEA:30187"/>
        <dbReference type="ChEBI" id="CHEBI:24646"/>
        <dbReference type="ChEBI" id="CHEBI:30839"/>
        <dbReference type="ChEBI" id="CHEBI:30864"/>
        <dbReference type="ChEBI" id="CHEBI:132124"/>
        <dbReference type="EC" id="1.3.5.2"/>
    </reaction>
</comment>
<gene>
    <name evidence="13" type="ORF">Pmar_PMAR010268</name>
</gene>
<dbReference type="SUPFAM" id="SSF51395">
    <property type="entry name" value="FMN-linked oxidoreductases"/>
    <property type="match status" value="1"/>
</dbReference>
<comment type="cofactor">
    <cofactor evidence="1">
        <name>FMN</name>
        <dbReference type="ChEBI" id="CHEBI:58210"/>
    </cofactor>
</comment>
<evidence type="ECO:0000256" key="1">
    <source>
        <dbReference type="ARBA" id="ARBA00001917"/>
    </source>
</evidence>
<feature type="domain" description="Dihydroorotate dehydrogenase catalytic" evidence="12">
    <location>
        <begin position="136"/>
        <end position="450"/>
    </location>
</feature>
<dbReference type="UniPathway" id="UPA00070">
    <property type="reaction ID" value="UER00946"/>
</dbReference>
<dbReference type="InterPro" id="IPR001295">
    <property type="entry name" value="Dihydroorotate_DH_CS"/>
</dbReference>
<evidence type="ECO:0000256" key="6">
    <source>
        <dbReference type="ARBA" id="ARBA00017599"/>
    </source>
</evidence>
<dbReference type="CDD" id="cd04738">
    <property type="entry name" value="DHOD_2_like"/>
    <property type="match status" value="1"/>
</dbReference>
<keyword evidence="8" id="KW-0288">FMN</keyword>
<dbReference type="Proteomes" id="UP000007800">
    <property type="component" value="Unassembled WGS sequence"/>
</dbReference>
<dbReference type="InterPro" id="IPR050074">
    <property type="entry name" value="DHO_dehydrogenase"/>
</dbReference>
<organism evidence="14">
    <name type="scientific">Perkinsus marinus (strain ATCC 50983 / TXsc)</name>
    <dbReference type="NCBI Taxonomy" id="423536"/>
    <lineage>
        <taxon>Eukaryota</taxon>
        <taxon>Sar</taxon>
        <taxon>Alveolata</taxon>
        <taxon>Perkinsozoa</taxon>
        <taxon>Perkinsea</taxon>
        <taxon>Perkinsida</taxon>
        <taxon>Perkinsidae</taxon>
        <taxon>Perkinsus</taxon>
    </lineage>
</organism>
<reference evidence="13 14" key="1">
    <citation type="submission" date="2008-07" db="EMBL/GenBank/DDBJ databases">
        <authorList>
            <person name="El-Sayed N."/>
            <person name="Caler E."/>
            <person name="Inman J."/>
            <person name="Amedeo P."/>
            <person name="Hass B."/>
            <person name="Wortman J."/>
        </authorList>
    </citation>
    <scope>NUCLEOTIDE SEQUENCE [LARGE SCALE GENOMIC DNA]</scope>
    <source>
        <strain evidence="14">ATCC 50983 / TXsc</strain>
    </source>
</reference>
<dbReference type="InterPro" id="IPR005719">
    <property type="entry name" value="Dihydroorotate_DH_2"/>
</dbReference>
<evidence type="ECO:0000256" key="4">
    <source>
        <dbReference type="ARBA" id="ARBA00005359"/>
    </source>
</evidence>
<proteinExistence type="inferred from homology"/>
<protein>
    <recommendedName>
        <fullName evidence="6">Dihydroorotate dehydrogenase (quinone), mitochondrial</fullName>
        <ecNumber evidence="5">1.3.5.2</ecNumber>
    </recommendedName>
</protein>
<accession>C5K5A0</accession>
<dbReference type="EMBL" id="GG670562">
    <property type="protein sequence ID" value="EER20522.1"/>
    <property type="molecule type" value="Genomic_DNA"/>
</dbReference>
<keyword evidence="10" id="KW-0472">Membrane</keyword>
<dbReference type="InterPro" id="IPR013785">
    <property type="entry name" value="Aldolase_TIM"/>
</dbReference>
<name>C5K5A0_PERM5</name>
<evidence type="ECO:0000259" key="12">
    <source>
        <dbReference type="Pfam" id="PF01180"/>
    </source>
</evidence>
<dbReference type="GO" id="GO:0005737">
    <property type="term" value="C:cytoplasm"/>
    <property type="evidence" value="ECO:0007669"/>
    <property type="project" value="InterPro"/>
</dbReference>
<evidence type="ECO:0000256" key="11">
    <source>
        <dbReference type="ARBA" id="ARBA00048639"/>
    </source>
</evidence>
<dbReference type="Pfam" id="PF01180">
    <property type="entry name" value="DHO_dh"/>
    <property type="match status" value="1"/>
</dbReference>
<dbReference type="NCBIfam" id="TIGR01036">
    <property type="entry name" value="pyrD_sub2"/>
    <property type="match status" value="1"/>
</dbReference>
<dbReference type="PROSITE" id="PS00912">
    <property type="entry name" value="DHODEHASE_2"/>
    <property type="match status" value="1"/>
</dbReference>
<dbReference type="Gene3D" id="3.20.20.70">
    <property type="entry name" value="Aldolase class I"/>
    <property type="match status" value="1"/>
</dbReference>
<evidence type="ECO:0000256" key="9">
    <source>
        <dbReference type="ARBA" id="ARBA00023002"/>
    </source>
</evidence>
<dbReference type="EC" id="1.3.5.2" evidence="5"/>
<dbReference type="AlphaFoldDB" id="C5K5A0"/>
<evidence type="ECO:0000256" key="10">
    <source>
        <dbReference type="ARBA" id="ARBA00023136"/>
    </source>
</evidence>
<keyword evidence="14" id="KW-1185">Reference proteome</keyword>
<comment type="pathway">
    <text evidence="3">Pyrimidine metabolism; UMP biosynthesis via de novo pathway; orotate from (S)-dihydroorotate (quinone route): step 1/1.</text>
</comment>
<dbReference type="RefSeq" id="XP_002788726.1">
    <property type="nucleotide sequence ID" value="XM_002788680.1"/>
</dbReference>
<keyword evidence="7" id="KW-0285">Flavoprotein</keyword>
<dbReference type="InterPro" id="IPR005720">
    <property type="entry name" value="Dihydroorotate_DH_cat"/>
</dbReference>
<evidence type="ECO:0000256" key="2">
    <source>
        <dbReference type="ARBA" id="ARBA00004370"/>
    </source>
</evidence>
<dbReference type="GO" id="GO:0006207">
    <property type="term" value="P:'de novo' pyrimidine nucleobase biosynthetic process"/>
    <property type="evidence" value="ECO:0007669"/>
    <property type="project" value="InterPro"/>
</dbReference>
<dbReference type="GO" id="GO:0016020">
    <property type="term" value="C:membrane"/>
    <property type="evidence" value="ECO:0007669"/>
    <property type="project" value="UniProtKB-SubCell"/>
</dbReference>
<evidence type="ECO:0000256" key="7">
    <source>
        <dbReference type="ARBA" id="ARBA00022630"/>
    </source>
</evidence>
<dbReference type="PANTHER" id="PTHR48109:SF4">
    <property type="entry name" value="DIHYDROOROTATE DEHYDROGENASE (QUINONE), MITOCHONDRIAL"/>
    <property type="match status" value="1"/>
</dbReference>
<evidence type="ECO:0000256" key="3">
    <source>
        <dbReference type="ARBA" id="ARBA00005161"/>
    </source>
</evidence>
<keyword evidence="9" id="KW-0560">Oxidoreductase</keyword>
<dbReference type="GO" id="GO:0106430">
    <property type="term" value="F:dihydroorotate dehydrogenase (quinone) activity"/>
    <property type="evidence" value="ECO:0007669"/>
    <property type="project" value="UniProtKB-EC"/>
</dbReference>
<dbReference type="InParanoid" id="C5K5A0"/>
<evidence type="ECO:0000256" key="5">
    <source>
        <dbReference type="ARBA" id="ARBA00012791"/>
    </source>
</evidence>
<dbReference type="GeneID" id="9054070"/>
<evidence type="ECO:0000313" key="14">
    <source>
        <dbReference type="Proteomes" id="UP000007800"/>
    </source>
</evidence>
<sequence>MPFTAVRRLRNTVGIAALSGAAAYYVLATREARVLLGLHGGVDTTPAAAVCWGTRLYRGLVVPILFPLTASDPEVAHRMAIMGGAVYGRIVFFFHRFWNCLNVYNERVMDRIATILLDGDSRRPACAVVSDDVDPLKQVLFGVEFPRPVGLAAGFDKNGELLHLLTSSTLGNGFAEIGSVSKEPWPGNPRPRMFRLARDGAVINRMGLNNRGAAALREKLRSMSTLLNGTRHTPPIGVSITKTPSPTIENDAAIADIVASFDEVAPYAAYIDVNISCPNTAEGKTFEDLEALEKLLGALLTWRRDNYPDKPVLVKLSPPPAEADDTYYEGVSRMVRKAVELGVDGFVMINTIADRGDDLNLDRSVGDSNHGEKGGISGKPVRQRAINLVRHVYKVTAGKVPIIGCGGVFTAQDAYRLIRNGASLIQVYTGMIYEGPWVFRDINCGLAELLRKDGYSNVHEAVGVDVKSEFY</sequence>
<evidence type="ECO:0000313" key="13">
    <source>
        <dbReference type="EMBL" id="EER20522.1"/>
    </source>
</evidence>
<evidence type="ECO:0000256" key="8">
    <source>
        <dbReference type="ARBA" id="ARBA00022643"/>
    </source>
</evidence>